<dbReference type="EMBL" id="AK367086">
    <property type="protein sequence ID" value="BAJ98289.1"/>
    <property type="molecule type" value="mRNA"/>
</dbReference>
<dbReference type="AlphaFoldDB" id="F2DT68"/>
<feature type="compositionally biased region" description="Low complexity" evidence="1">
    <location>
        <begin position="96"/>
        <end position="110"/>
    </location>
</feature>
<accession>F2DT68</accession>
<evidence type="ECO:0000313" key="2">
    <source>
        <dbReference type="EMBL" id="BAJ98289.1"/>
    </source>
</evidence>
<organism evidence="2">
    <name type="scientific">Hordeum vulgare subsp. vulgare</name>
    <name type="common">Domesticated barley</name>
    <dbReference type="NCBI Taxonomy" id="112509"/>
    <lineage>
        <taxon>Eukaryota</taxon>
        <taxon>Viridiplantae</taxon>
        <taxon>Streptophyta</taxon>
        <taxon>Embryophyta</taxon>
        <taxon>Tracheophyta</taxon>
        <taxon>Spermatophyta</taxon>
        <taxon>Magnoliopsida</taxon>
        <taxon>Liliopsida</taxon>
        <taxon>Poales</taxon>
        <taxon>Poaceae</taxon>
        <taxon>BOP clade</taxon>
        <taxon>Pooideae</taxon>
        <taxon>Triticodae</taxon>
        <taxon>Triticeae</taxon>
        <taxon>Hordeinae</taxon>
        <taxon>Hordeum</taxon>
    </lineage>
</organism>
<reference evidence="2" key="1">
    <citation type="journal article" date="2011" name="Plant Physiol.">
        <title>Comprehensive sequence analysis of 24,783 barley full-length cDNAs derived from 12 clone libraries.</title>
        <authorList>
            <person name="Matsumoto T."/>
            <person name="Tanaka T."/>
            <person name="Sakai H."/>
            <person name="Amano N."/>
            <person name="Kanamori H."/>
            <person name="Kurita K."/>
            <person name="Kikuta A."/>
            <person name="Kamiya K."/>
            <person name="Yamamoto M."/>
            <person name="Ikawa H."/>
            <person name="Fujii N."/>
            <person name="Hori K."/>
            <person name="Itoh T."/>
            <person name="Sato K."/>
        </authorList>
    </citation>
    <scope>NUCLEOTIDE SEQUENCE</scope>
    <source>
        <tissue evidence="2">Shoot and root</tissue>
    </source>
</reference>
<protein>
    <submittedName>
        <fullName evidence="2">Predicted protein</fullName>
    </submittedName>
</protein>
<feature type="region of interest" description="Disordered" evidence="1">
    <location>
        <begin position="1"/>
        <end position="36"/>
    </location>
</feature>
<evidence type="ECO:0000256" key="1">
    <source>
        <dbReference type="SAM" id="MobiDB-lite"/>
    </source>
</evidence>
<sequence length="157" mass="16523">MDRAKRAVPPATVERNAKKPAASTTRRTRRRKEMTKGWTSRASCQTCWVSSAVGSLSPTCRASALCTCTGARAPFLCTRPMPLPCFSAPPSLPPAQSAATTPTCTRRSSSPPLPCPKAAGSSRRSPMGGSCSTHRVGPSCSPTCWTGSCTAGWRMCS</sequence>
<proteinExistence type="evidence at transcript level"/>
<feature type="region of interest" description="Disordered" evidence="1">
    <location>
        <begin position="96"/>
        <end position="130"/>
    </location>
</feature>
<name>F2DT68_HORVV</name>